<evidence type="ECO:0000313" key="7">
    <source>
        <dbReference type="EMBL" id="KRM95158.1"/>
    </source>
</evidence>
<keyword evidence="2 5" id="KW-0812">Transmembrane</keyword>
<evidence type="ECO:0000256" key="2">
    <source>
        <dbReference type="ARBA" id="ARBA00022692"/>
    </source>
</evidence>
<proteinExistence type="inferred from homology"/>
<dbReference type="GO" id="GO:0140359">
    <property type="term" value="F:ABC-type transporter activity"/>
    <property type="evidence" value="ECO:0007669"/>
    <property type="project" value="InterPro"/>
</dbReference>
<feature type="transmembrane region" description="Helical" evidence="5">
    <location>
        <begin position="260"/>
        <end position="279"/>
    </location>
</feature>
<dbReference type="PROSITE" id="PS51012">
    <property type="entry name" value="ABC_TM2"/>
    <property type="match status" value="1"/>
</dbReference>
<dbReference type="OrthoDB" id="162334at2"/>
<feature type="transmembrane region" description="Helical" evidence="5">
    <location>
        <begin position="140"/>
        <end position="165"/>
    </location>
</feature>
<feature type="domain" description="ABC transmembrane type-2" evidence="6">
    <location>
        <begin position="17"/>
        <end position="279"/>
    </location>
</feature>
<dbReference type="Proteomes" id="UP000051015">
    <property type="component" value="Unassembled WGS sequence"/>
</dbReference>
<comment type="similarity">
    <text evidence="5">Belongs to the ABC-2 integral membrane protein family.</text>
</comment>
<dbReference type="InterPro" id="IPR047817">
    <property type="entry name" value="ABC2_TM_bact-type"/>
</dbReference>
<organism evidence="7 8">
    <name type="scientific">Liquorilactobacillus aquaticus DSM 21051</name>
    <dbReference type="NCBI Taxonomy" id="1423725"/>
    <lineage>
        <taxon>Bacteria</taxon>
        <taxon>Bacillati</taxon>
        <taxon>Bacillota</taxon>
        <taxon>Bacilli</taxon>
        <taxon>Lactobacillales</taxon>
        <taxon>Lactobacillaceae</taxon>
        <taxon>Liquorilactobacillus</taxon>
    </lineage>
</organism>
<dbReference type="RefSeq" id="WP_057876859.1">
    <property type="nucleotide sequence ID" value="NZ_AYZD01000033.1"/>
</dbReference>
<keyword evidence="3 5" id="KW-1133">Transmembrane helix</keyword>
<keyword evidence="4 5" id="KW-0472">Membrane</keyword>
<gene>
    <name evidence="7" type="ORF">FC19_GL002253</name>
</gene>
<evidence type="ECO:0000259" key="6">
    <source>
        <dbReference type="PROSITE" id="PS51012"/>
    </source>
</evidence>
<protein>
    <recommendedName>
        <fullName evidence="5">Transport permease protein</fullName>
    </recommendedName>
</protein>
<sequence>MFALTKRNLKLYFRDHSGMFFSLLSSLIVLGLYILFLKNGMVKNWQHVPNTKKLLDPWLMGGMLSVTATTTTLMGTAQLVKDKEHHRFNDFSITPLNSFSIQLGYFLSAVLIGFIMQIAVLIVTWVYFTSVDDIAISLRILPNLFSLMLLNSFCAASLNLLIVVFLKKVTTLGTVSTIIGTATGFFAGVYIPIGSLPHAAQTLIKLYPGAYSASLYRRILMHDQLTASFRHLPSEQAVSFKKILGIGFQWNSLTTSSQELMVIITVMFLALLLVGVKVTKFER</sequence>
<keyword evidence="8" id="KW-1185">Reference proteome</keyword>
<keyword evidence="5" id="KW-1003">Cell membrane</keyword>
<reference evidence="7 8" key="1">
    <citation type="journal article" date="2015" name="Genome Announc.">
        <title>Expanding the biotechnology potential of lactobacilli through comparative genomics of 213 strains and associated genera.</title>
        <authorList>
            <person name="Sun Z."/>
            <person name="Harris H.M."/>
            <person name="McCann A."/>
            <person name="Guo C."/>
            <person name="Argimon S."/>
            <person name="Zhang W."/>
            <person name="Yang X."/>
            <person name="Jeffery I.B."/>
            <person name="Cooney J.C."/>
            <person name="Kagawa T.F."/>
            <person name="Liu W."/>
            <person name="Song Y."/>
            <person name="Salvetti E."/>
            <person name="Wrobel A."/>
            <person name="Rasinkangas P."/>
            <person name="Parkhill J."/>
            <person name="Rea M.C."/>
            <person name="O'Sullivan O."/>
            <person name="Ritari J."/>
            <person name="Douillard F.P."/>
            <person name="Paul Ross R."/>
            <person name="Yang R."/>
            <person name="Briner A.E."/>
            <person name="Felis G.E."/>
            <person name="de Vos W.M."/>
            <person name="Barrangou R."/>
            <person name="Klaenhammer T.R."/>
            <person name="Caufield P.W."/>
            <person name="Cui Y."/>
            <person name="Zhang H."/>
            <person name="O'Toole P.W."/>
        </authorList>
    </citation>
    <scope>NUCLEOTIDE SEQUENCE [LARGE SCALE GENOMIC DNA]</scope>
    <source>
        <strain evidence="7 8">DSM 21051</strain>
    </source>
</reference>
<keyword evidence="5" id="KW-0813">Transport</keyword>
<dbReference type="InterPro" id="IPR051784">
    <property type="entry name" value="Nod_factor_ABC_transporter"/>
</dbReference>
<dbReference type="InterPro" id="IPR013525">
    <property type="entry name" value="ABC2_TM"/>
</dbReference>
<evidence type="ECO:0000313" key="8">
    <source>
        <dbReference type="Proteomes" id="UP000051015"/>
    </source>
</evidence>
<accession>A0A0R2D473</accession>
<dbReference type="PATRIC" id="fig|1423725.3.peg.2320"/>
<comment type="caution">
    <text evidence="7">The sequence shown here is derived from an EMBL/GenBank/DDBJ whole genome shotgun (WGS) entry which is preliminary data.</text>
</comment>
<feature type="transmembrane region" description="Helical" evidence="5">
    <location>
        <begin position="172"/>
        <end position="193"/>
    </location>
</feature>
<feature type="transmembrane region" description="Helical" evidence="5">
    <location>
        <begin position="101"/>
        <end position="128"/>
    </location>
</feature>
<dbReference type="GO" id="GO:0005886">
    <property type="term" value="C:plasma membrane"/>
    <property type="evidence" value="ECO:0007669"/>
    <property type="project" value="UniProtKB-SubCell"/>
</dbReference>
<dbReference type="PANTHER" id="PTHR43229">
    <property type="entry name" value="NODULATION PROTEIN J"/>
    <property type="match status" value="1"/>
</dbReference>
<feature type="transmembrane region" description="Helical" evidence="5">
    <location>
        <begin position="57"/>
        <end position="80"/>
    </location>
</feature>
<evidence type="ECO:0000256" key="3">
    <source>
        <dbReference type="ARBA" id="ARBA00022989"/>
    </source>
</evidence>
<dbReference type="Pfam" id="PF01061">
    <property type="entry name" value="ABC2_membrane"/>
    <property type="match status" value="1"/>
</dbReference>
<comment type="subcellular location">
    <subcellularLocation>
        <location evidence="5">Cell membrane</location>
        <topology evidence="5">Multi-pass membrane protein</topology>
    </subcellularLocation>
    <subcellularLocation>
        <location evidence="1">Membrane</location>
        <topology evidence="1">Multi-pass membrane protein</topology>
    </subcellularLocation>
</comment>
<dbReference type="EMBL" id="AYZD01000033">
    <property type="protein sequence ID" value="KRM95158.1"/>
    <property type="molecule type" value="Genomic_DNA"/>
</dbReference>
<evidence type="ECO:0000256" key="4">
    <source>
        <dbReference type="ARBA" id="ARBA00023136"/>
    </source>
</evidence>
<name>A0A0R2D473_9LACO</name>
<dbReference type="STRING" id="1423725.FC19_GL002253"/>
<dbReference type="PANTHER" id="PTHR43229:SF2">
    <property type="entry name" value="NODULATION PROTEIN J"/>
    <property type="match status" value="1"/>
</dbReference>
<evidence type="ECO:0000256" key="1">
    <source>
        <dbReference type="ARBA" id="ARBA00004141"/>
    </source>
</evidence>
<dbReference type="AlphaFoldDB" id="A0A0R2D473"/>
<feature type="transmembrane region" description="Helical" evidence="5">
    <location>
        <begin position="20"/>
        <end position="37"/>
    </location>
</feature>
<evidence type="ECO:0000256" key="5">
    <source>
        <dbReference type="RuleBase" id="RU361157"/>
    </source>
</evidence>